<name>A0AAD4I9N7_9PLEO</name>
<evidence type="ECO:0000256" key="5">
    <source>
        <dbReference type="ARBA" id="ARBA00023140"/>
    </source>
</evidence>
<dbReference type="InterPro" id="IPR029058">
    <property type="entry name" value="AB_hydrolase_fold"/>
</dbReference>
<dbReference type="Pfam" id="PF00561">
    <property type="entry name" value="Abhydrolase_1"/>
    <property type="match status" value="1"/>
</dbReference>
<dbReference type="SUPFAM" id="SSF53474">
    <property type="entry name" value="alpha/beta-Hydrolases"/>
    <property type="match status" value="1"/>
</dbReference>
<accession>A0AAD4I9N7</accession>
<proteinExistence type="inferred from homology"/>
<feature type="domain" description="AB hydrolase-1" evidence="7">
    <location>
        <begin position="29"/>
        <end position="313"/>
    </location>
</feature>
<protein>
    <recommendedName>
        <fullName evidence="7">AB hydrolase-1 domain-containing protein</fullName>
    </recommendedName>
</protein>
<keyword evidence="9" id="KW-1185">Reference proteome</keyword>
<evidence type="ECO:0000313" key="8">
    <source>
        <dbReference type="EMBL" id="KAG9189284.1"/>
    </source>
</evidence>
<evidence type="ECO:0000313" key="9">
    <source>
        <dbReference type="Proteomes" id="UP001199106"/>
    </source>
</evidence>
<dbReference type="AlphaFoldDB" id="A0AAD4I9N7"/>
<comment type="similarity">
    <text evidence="2">Belongs to the AB hydrolase superfamily. AKT2 hydrolase family.</text>
</comment>
<sequence length="334" mass="38065">MDAFTKKTLKTSRGITYTYYTSPGSASLPTLFFQHGFPDHAAMWAEVATSLRSLNHPIIIPDMLGYDGTDKPTDPSAYTWDKMTNDMVEILDAENAQTCISIGHDWGSAAASRLYNYHPERVVGLANLNVPYLAPGRKPFDLDYTNDNMEKVFRSRLYSYWYLFTAPDGPEVLKRDVGKTFNVMHEKDGLENFFCIPDAMRNALSGKTEPTFNLRPYARDAAFKKAFVERMQRDGFEAPVCWYKAMTTNLQHEVDAKLPEGRDVVNVPTLYIGCKDDPVCRPEAMYESIEKGFLPQLEQAEMIDAAHWATYEKSAEVVSRLEEWLKRKFAKGRL</sequence>
<reference evidence="8" key="1">
    <citation type="submission" date="2021-07" db="EMBL/GenBank/DDBJ databases">
        <title>Genome Resource of American Ginseng Black Spot Pathogen Alternaria panax.</title>
        <authorList>
            <person name="Qiu C."/>
            <person name="Wang W."/>
            <person name="Liu Z."/>
        </authorList>
    </citation>
    <scope>NUCLEOTIDE SEQUENCE</scope>
    <source>
        <strain evidence="8">BNCC115425</strain>
    </source>
</reference>
<evidence type="ECO:0000256" key="3">
    <source>
        <dbReference type="ARBA" id="ARBA00022801"/>
    </source>
</evidence>
<evidence type="ECO:0000256" key="4">
    <source>
        <dbReference type="ARBA" id="ARBA00023026"/>
    </source>
</evidence>
<dbReference type="EMBL" id="JAANER010000005">
    <property type="protein sequence ID" value="KAG9189284.1"/>
    <property type="molecule type" value="Genomic_DNA"/>
</dbReference>
<dbReference type="GO" id="GO:0016787">
    <property type="term" value="F:hydrolase activity"/>
    <property type="evidence" value="ECO:0007669"/>
    <property type="project" value="UniProtKB-KW"/>
</dbReference>
<keyword evidence="5" id="KW-0576">Peroxisome</keyword>
<dbReference type="PANTHER" id="PTHR43329">
    <property type="entry name" value="EPOXIDE HYDROLASE"/>
    <property type="match status" value="1"/>
</dbReference>
<evidence type="ECO:0000256" key="6">
    <source>
        <dbReference type="ARBA" id="ARBA00038334"/>
    </source>
</evidence>
<organism evidence="8 9">
    <name type="scientific">Alternaria panax</name>
    <dbReference type="NCBI Taxonomy" id="48097"/>
    <lineage>
        <taxon>Eukaryota</taxon>
        <taxon>Fungi</taxon>
        <taxon>Dikarya</taxon>
        <taxon>Ascomycota</taxon>
        <taxon>Pezizomycotina</taxon>
        <taxon>Dothideomycetes</taxon>
        <taxon>Pleosporomycetidae</taxon>
        <taxon>Pleosporales</taxon>
        <taxon>Pleosporineae</taxon>
        <taxon>Pleosporaceae</taxon>
        <taxon>Alternaria</taxon>
        <taxon>Alternaria sect. Panax</taxon>
    </lineage>
</organism>
<dbReference type="Gene3D" id="3.40.50.1820">
    <property type="entry name" value="alpha/beta hydrolase"/>
    <property type="match status" value="1"/>
</dbReference>
<dbReference type="GO" id="GO:0005777">
    <property type="term" value="C:peroxisome"/>
    <property type="evidence" value="ECO:0007669"/>
    <property type="project" value="UniProtKB-SubCell"/>
</dbReference>
<comment type="caution">
    <text evidence="8">The sequence shown here is derived from an EMBL/GenBank/DDBJ whole genome shotgun (WGS) entry which is preliminary data.</text>
</comment>
<comment type="similarity">
    <text evidence="6">Belongs to the AB hydrolase superfamily. Epoxide hydrolase family.</text>
</comment>
<evidence type="ECO:0000256" key="2">
    <source>
        <dbReference type="ARBA" id="ARBA00005668"/>
    </source>
</evidence>
<evidence type="ECO:0000256" key="1">
    <source>
        <dbReference type="ARBA" id="ARBA00004275"/>
    </source>
</evidence>
<dbReference type="Proteomes" id="UP001199106">
    <property type="component" value="Unassembled WGS sequence"/>
</dbReference>
<dbReference type="InterPro" id="IPR000073">
    <property type="entry name" value="AB_hydrolase_1"/>
</dbReference>
<dbReference type="PRINTS" id="PR00412">
    <property type="entry name" value="EPOXHYDRLASE"/>
</dbReference>
<dbReference type="InterPro" id="IPR000639">
    <property type="entry name" value="Epox_hydrolase-like"/>
</dbReference>
<keyword evidence="4" id="KW-0843">Virulence</keyword>
<evidence type="ECO:0000259" key="7">
    <source>
        <dbReference type="Pfam" id="PF00561"/>
    </source>
</evidence>
<comment type="subcellular location">
    <subcellularLocation>
        <location evidence="1">Peroxisome</location>
    </subcellularLocation>
</comment>
<keyword evidence="3" id="KW-0378">Hydrolase</keyword>
<gene>
    <name evidence="8" type="ORF">G6011_06152</name>
</gene>